<feature type="domain" description="D-alanyl-D-alanine carboxypeptidase-like core" evidence="1">
    <location>
        <begin position="94"/>
        <end position="218"/>
    </location>
</feature>
<dbReference type="PANTHER" id="PTHR34385">
    <property type="entry name" value="D-ALANYL-D-ALANINE CARBOXYPEPTIDASE"/>
    <property type="match status" value="1"/>
</dbReference>
<keyword evidence="3" id="KW-1185">Reference proteome</keyword>
<dbReference type="InterPro" id="IPR003709">
    <property type="entry name" value="VanY-like_core_dom"/>
</dbReference>
<evidence type="ECO:0000313" key="2">
    <source>
        <dbReference type="EMBL" id="MBE5035744.1"/>
    </source>
</evidence>
<accession>A0ABR9QXZ1</accession>
<dbReference type="Proteomes" id="UP001516588">
    <property type="component" value="Unassembled WGS sequence"/>
</dbReference>
<organism evidence="2 3">
    <name type="scientific">Gallibacter intestinalis</name>
    <dbReference type="NCBI Taxonomy" id="2779356"/>
    <lineage>
        <taxon>Bacteria</taxon>
        <taxon>Bacillati</taxon>
        <taxon>Bacillota</taxon>
        <taxon>Clostridia</taxon>
        <taxon>Eubacteriales</taxon>
        <taxon>Eubacteriaceae</taxon>
        <taxon>Gallibacter</taxon>
    </lineage>
</organism>
<dbReference type="InterPro" id="IPR052179">
    <property type="entry name" value="DD-CPase-like"/>
</dbReference>
<dbReference type="CDD" id="cd14852">
    <property type="entry name" value="LD-carboxypeptidase"/>
    <property type="match status" value="1"/>
</dbReference>
<sequence length="241" mass="27581">MRAYKNKKHRGKKLAIIFIFIAALVYTLFNGGADILKGSFVSLGSDSNMAVYTDDNVIPVKDENRRDLLVNKHNKLRDGYEPYSLVTSLSGILVTPETDKALSEMADDAAAEGLNLQACSGYRSFEKQESLYNQYVEDYGQDYADRYSARPGYSEHHTGRAIDLISPQGIMDDFESTPECTWVHENAYKYGFILRYPKGYENVTGYSYEPWHITYVGKDVSEKMHKKGIKTLEEYYDRYMV</sequence>
<dbReference type="RefSeq" id="WP_226385390.1">
    <property type="nucleotide sequence ID" value="NZ_JADCKA010000008.1"/>
</dbReference>
<dbReference type="InterPro" id="IPR009045">
    <property type="entry name" value="Zn_M74/Hedgehog-like"/>
</dbReference>
<name>A0ABR9QXZ1_9FIRM</name>
<dbReference type="Pfam" id="PF02557">
    <property type="entry name" value="VanY"/>
    <property type="match status" value="1"/>
</dbReference>
<gene>
    <name evidence="2" type="ORF">INF20_05545</name>
</gene>
<proteinExistence type="predicted"/>
<dbReference type="SUPFAM" id="SSF55166">
    <property type="entry name" value="Hedgehog/DD-peptidase"/>
    <property type="match status" value="1"/>
</dbReference>
<evidence type="ECO:0000259" key="1">
    <source>
        <dbReference type="Pfam" id="PF02557"/>
    </source>
</evidence>
<dbReference type="Gene3D" id="3.30.1380.10">
    <property type="match status" value="1"/>
</dbReference>
<dbReference type="PANTHER" id="PTHR34385:SF1">
    <property type="entry name" value="PEPTIDOGLYCAN L-ALANYL-D-GLUTAMATE ENDOPEPTIDASE CWLK"/>
    <property type="match status" value="1"/>
</dbReference>
<dbReference type="InterPro" id="IPR058193">
    <property type="entry name" value="VanY/YodJ_core_dom"/>
</dbReference>
<dbReference type="EMBL" id="JADCKA010000008">
    <property type="protein sequence ID" value="MBE5035744.1"/>
    <property type="molecule type" value="Genomic_DNA"/>
</dbReference>
<evidence type="ECO:0000313" key="3">
    <source>
        <dbReference type="Proteomes" id="UP001516588"/>
    </source>
</evidence>
<protein>
    <submittedName>
        <fullName evidence="2">M15 family metallopeptidase</fullName>
    </submittedName>
</protein>
<reference evidence="2 3" key="1">
    <citation type="submission" date="2020-10" db="EMBL/GenBank/DDBJ databases">
        <title>ChiBAC.</title>
        <authorList>
            <person name="Zenner C."/>
            <person name="Hitch T.C.A."/>
            <person name="Clavel T."/>
        </authorList>
    </citation>
    <scope>NUCLEOTIDE SEQUENCE [LARGE SCALE GENOMIC DNA]</scope>
    <source>
        <strain evidence="2 3">DSM 108706</strain>
    </source>
</reference>
<comment type="caution">
    <text evidence="2">The sequence shown here is derived from an EMBL/GenBank/DDBJ whole genome shotgun (WGS) entry which is preliminary data.</text>
</comment>